<dbReference type="Proteomes" id="UP000324222">
    <property type="component" value="Unassembled WGS sequence"/>
</dbReference>
<feature type="region of interest" description="Disordered" evidence="1">
    <location>
        <begin position="99"/>
        <end position="134"/>
    </location>
</feature>
<reference evidence="2 3" key="1">
    <citation type="submission" date="2019-05" db="EMBL/GenBank/DDBJ databases">
        <title>Another draft genome of Portunus trituberculatus and its Hox gene families provides insights of decapod evolution.</title>
        <authorList>
            <person name="Jeong J.-H."/>
            <person name="Song I."/>
            <person name="Kim S."/>
            <person name="Choi T."/>
            <person name="Kim D."/>
            <person name="Ryu S."/>
            <person name="Kim W."/>
        </authorList>
    </citation>
    <scope>NUCLEOTIDE SEQUENCE [LARGE SCALE GENOMIC DNA]</scope>
    <source>
        <tissue evidence="2">Muscle</tissue>
    </source>
</reference>
<dbReference type="AlphaFoldDB" id="A0A5B7D426"/>
<keyword evidence="3" id="KW-1185">Reference proteome</keyword>
<dbReference type="EMBL" id="VSRR010000474">
    <property type="protein sequence ID" value="MPC16061.1"/>
    <property type="molecule type" value="Genomic_DNA"/>
</dbReference>
<sequence length="355" mass="37109">MWCGVVGCGGGEDGVWCGAGIAGRGAAPAHLLEEGPGGVLRVRVFNSAMGAWWRGARWPPFLCYILQLSVRPHVAAHVTHQQVTVGQHRHGLQTCRAKGVEGEGRGSGVGARVSLGPPGEGAGRGAITDTSTGDGWQPATRRYLSKIDLYNSPGAGGLLSRTLTTSPVVVAANRNSSASSTCRDTIVTRHRSTAYLSPSHPPLHWASVYLSPPQSPHQQASVYLTAPHPPHHQASALLRPPHLPRHQASVYLSPPCTLTTPPSLSLPQPTTPATSTSFCLSQPTTPTTPPSLSSPQPTTPTTALPPREMDVGVSLFVAGLSDHALRMRCPPTRMSVGVCGAMHKSEATPIPGSAA</sequence>
<feature type="compositionally biased region" description="Low complexity" evidence="1">
    <location>
        <begin position="261"/>
        <end position="306"/>
    </location>
</feature>
<evidence type="ECO:0000256" key="1">
    <source>
        <dbReference type="SAM" id="MobiDB-lite"/>
    </source>
</evidence>
<organism evidence="2 3">
    <name type="scientific">Portunus trituberculatus</name>
    <name type="common">Swimming crab</name>
    <name type="synonym">Neptunus trituberculatus</name>
    <dbReference type="NCBI Taxonomy" id="210409"/>
    <lineage>
        <taxon>Eukaryota</taxon>
        <taxon>Metazoa</taxon>
        <taxon>Ecdysozoa</taxon>
        <taxon>Arthropoda</taxon>
        <taxon>Crustacea</taxon>
        <taxon>Multicrustacea</taxon>
        <taxon>Malacostraca</taxon>
        <taxon>Eumalacostraca</taxon>
        <taxon>Eucarida</taxon>
        <taxon>Decapoda</taxon>
        <taxon>Pleocyemata</taxon>
        <taxon>Brachyura</taxon>
        <taxon>Eubrachyura</taxon>
        <taxon>Portunoidea</taxon>
        <taxon>Portunidae</taxon>
        <taxon>Portuninae</taxon>
        <taxon>Portunus</taxon>
    </lineage>
</organism>
<protein>
    <submittedName>
        <fullName evidence="2">Uncharacterized protein</fullName>
    </submittedName>
</protein>
<comment type="caution">
    <text evidence="2">The sequence shown here is derived from an EMBL/GenBank/DDBJ whole genome shotgun (WGS) entry which is preliminary data.</text>
</comment>
<proteinExistence type="predicted"/>
<accession>A0A5B7D426</accession>
<evidence type="ECO:0000313" key="3">
    <source>
        <dbReference type="Proteomes" id="UP000324222"/>
    </source>
</evidence>
<name>A0A5B7D426_PORTR</name>
<evidence type="ECO:0000313" key="2">
    <source>
        <dbReference type="EMBL" id="MPC16061.1"/>
    </source>
</evidence>
<feature type="region of interest" description="Disordered" evidence="1">
    <location>
        <begin position="261"/>
        <end position="307"/>
    </location>
</feature>
<gene>
    <name evidence="2" type="ORF">E2C01_008871</name>
</gene>